<dbReference type="PANTHER" id="PTHR43393">
    <property type="entry name" value="CYTOKININ RIBOSIDE 5'-MONOPHOSPHATE PHOSPHORIBOHYDROLASE"/>
    <property type="match status" value="1"/>
</dbReference>
<name>A0A2H0XAS4_UNCKA</name>
<dbReference type="Pfam" id="PF18306">
    <property type="entry name" value="LDcluster4"/>
    <property type="match status" value="1"/>
</dbReference>
<dbReference type="PANTHER" id="PTHR43393:SF3">
    <property type="entry name" value="LYSINE DECARBOXYLASE-LIKE PROTEIN"/>
    <property type="match status" value="1"/>
</dbReference>
<dbReference type="EMBL" id="PEYU01000095">
    <property type="protein sequence ID" value="PIS22037.1"/>
    <property type="molecule type" value="Genomic_DNA"/>
</dbReference>
<sequence length="232" mass="26199">MMLLWDRRFLSLPTPPRPTKILCYNLTMPTQITSLADNAIPLAEKPTLKKIKKIAFLGGAVWKETDQPYIDAYETARLLAQNGYEIVNGGGPGVMRASTEGGKAGGGKTLAVTYHPNKVKRHYEGTDPLNHADEEIITLDYFDRTKVMLQNTGLHIVFNGSLGTLSEFGMTWISSWIHEPDHKPIIMFGHFWNELLDVLQKHMLITNQERAMLKICTSPQEVLEYTQSLEDK</sequence>
<evidence type="ECO:0000313" key="2">
    <source>
        <dbReference type="Proteomes" id="UP000231252"/>
    </source>
</evidence>
<accession>A0A2H0XAS4</accession>
<evidence type="ECO:0008006" key="3">
    <source>
        <dbReference type="Google" id="ProtNLM"/>
    </source>
</evidence>
<dbReference type="Gene3D" id="3.40.50.450">
    <property type="match status" value="1"/>
</dbReference>
<reference evidence="2" key="1">
    <citation type="submission" date="2017-09" db="EMBL/GenBank/DDBJ databases">
        <title>Depth-based differentiation of microbial function through sediment-hosted aquifers and enrichment of novel symbionts in the deep terrestrial subsurface.</title>
        <authorList>
            <person name="Probst A.J."/>
            <person name="Ladd B."/>
            <person name="Jarett J.K."/>
            <person name="Geller-Mcgrath D.E."/>
            <person name="Sieber C.M.K."/>
            <person name="Emerson J.B."/>
            <person name="Anantharaman K."/>
            <person name="Thomas B.C."/>
            <person name="Malmstrom R."/>
            <person name="Stieglmeier M."/>
            <person name="Klingl A."/>
            <person name="Woyke T."/>
            <person name="Ryan C.M."/>
            <person name="Banfield J.F."/>
        </authorList>
    </citation>
    <scope>NUCLEOTIDE SEQUENCE [LARGE SCALE GENOMIC DNA]</scope>
</reference>
<dbReference type="Proteomes" id="UP000231252">
    <property type="component" value="Unassembled WGS sequence"/>
</dbReference>
<dbReference type="GO" id="GO:0005829">
    <property type="term" value="C:cytosol"/>
    <property type="evidence" value="ECO:0007669"/>
    <property type="project" value="TreeGrafter"/>
</dbReference>
<organism evidence="1 2">
    <name type="scientific">candidate division WWE3 bacterium CG08_land_8_20_14_0_20_41_10</name>
    <dbReference type="NCBI Taxonomy" id="1975085"/>
    <lineage>
        <taxon>Bacteria</taxon>
        <taxon>Katanobacteria</taxon>
    </lineage>
</organism>
<comment type="caution">
    <text evidence="1">The sequence shown here is derived from an EMBL/GenBank/DDBJ whole genome shotgun (WGS) entry which is preliminary data.</text>
</comment>
<dbReference type="AlphaFoldDB" id="A0A2H0XAS4"/>
<evidence type="ECO:0000313" key="1">
    <source>
        <dbReference type="EMBL" id="PIS22037.1"/>
    </source>
</evidence>
<dbReference type="InterPro" id="IPR041164">
    <property type="entry name" value="LDcluster4"/>
</dbReference>
<gene>
    <name evidence="1" type="ORF">COT50_04145</name>
</gene>
<protein>
    <recommendedName>
        <fullName evidence="3">DNA-binding protein</fullName>
    </recommendedName>
</protein>
<dbReference type="SUPFAM" id="SSF102405">
    <property type="entry name" value="MCP/YpsA-like"/>
    <property type="match status" value="1"/>
</dbReference>
<dbReference type="InterPro" id="IPR052341">
    <property type="entry name" value="LOG_family_nucleotidases"/>
</dbReference>
<proteinExistence type="predicted"/>